<dbReference type="PANTHER" id="PTHR30250:SF10">
    <property type="entry name" value="LIPOPOLYSACCHARIDE BIOSYNTHESIS PROTEIN WZXC"/>
    <property type="match status" value="1"/>
</dbReference>
<name>A0A1E3LQR1_9SPHN</name>
<comment type="subcellular location">
    <subcellularLocation>
        <location evidence="1">Cell membrane</location>
        <topology evidence="1">Multi-pass membrane protein</topology>
    </subcellularLocation>
</comment>
<evidence type="ECO:0000313" key="8">
    <source>
        <dbReference type="EMBL" id="ODP36083.1"/>
    </source>
</evidence>
<feature type="transmembrane region" description="Helical" evidence="7">
    <location>
        <begin position="97"/>
        <end position="118"/>
    </location>
</feature>
<keyword evidence="6 7" id="KW-0472">Membrane</keyword>
<dbReference type="STRING" id="1888892.BFL28_08350"/>
<evidence type="ECO:0000256" key="2">
    <source>
        <dbReference type="ARBA" id="ARBA00007430"/>
    </source>
</evidence>
<feature type="transmembrane region" description="Helical" evidence="7">
    <location>
        <begin position="390"/>
        <end position="410"/>
    </location>
</feature>
<evidence type="ECO:0000256" key="3">
    <source>
        <dbReference type="ARBA" id="ARBA00022475"/>
    </source>
</evidence>
<feature type="transmembrane region" description="Helical" evidence="7">
    <location>
        <begin position="293"/>
        <end position="314"/>
    </location>
</feature>
<dbReference type="PANTHER" id="PTHR30250">
    <property type="entry name" value="PST FAMILY PREDICTED COLANIC ACID TRANSPORTER"/>
    <property type="match status" value="1"/>
</dbReference>
<feature type="transmembrane region" description="Helical" evidence="7">
    <location>
        <begin position="54"/>
        <end position="76"/>
    </location>
</feature>
<dbReference type="EMBL" id="MDDS01000086">
    <property type="protein sequence ID" value="ODP36083.1"/>
    <property type="molecule type" value="Genomic_DNA"/>
</dbReference>
<evidence type="ECO:0000256" key="4">
    <source>
        <dbReference type="ARBA" id="ARBA00022692"/>
    </source>
</evidence>
<feature type="transmembrane region" description="Helical" evidence="7">
    <location>
        <begin position="366"/>
        <end position="384"/>
    </location>
</feature>
<organism evidence="8 9">
    <name type="scientific">Sphingomonas turrisvirgatae</name>
    <dbReference type="NCBI Taxonomy" id="1888892"/>
    <lineage>
        <taxon>Bacteria</taxon>
        <taxon>Pseudomonadati</taxon>
        <taxon>Pseudomonadota</taxon>
        <taxon>Alphaproteobacteria</taxon>
        <taxon>Sphingomonadales</taxon>
        <taxon>Sphingomonadaceae</taxon>
        <taxon>Sphingomonas</taxon>
    </lineage>
</organism>
<protein>
    <submittedName>
        <fullName evidence="8">Lipopolysaccharide biosynthesis protein</fullName>
    </submittedName>
</protein>
<gene>
    <name evidence="8" type="ORF">BFL28_08350</name>
</gene>
<feature type="transmembrane region" description="Helical" evidence="7">
    <location>
        <begin position="456"/>
        <end position="476"/>
    </location>
</feature>
<dbReference type="OrthoDB" id="7605542at2"/>
<evidence type="ECO:0000256" key="1">
    <source>
        <dbReference type="ARBA" id="ARBA00004651"/>
    </source>
</evidence>
<accession>A0A1E3LQR1</accession>
<keyword evidence="4 7" id="KW-0812">Transmembrane</keyword>
<dbReference type="AlphaFoldDB" id="A0A1E3LQR1"/>
<evidence type="ECO:0000256" key="5">
    <source>
        <dbReference type="ARBA" id="ARBA00022989"/>
    </source>
</evidence>
<feature type="transmembrane region" description="Helical" evidence="7">
    <location>
        <begin position="422"/>
        <end position="444"/>
    </location>
</feature>
<dbReference type="CDD" id="cd13127">
    <property type="entry name" value="MATE_tuaB_like"/>
    <property type="match status" value="1"/>
</dbReference>
<sequence>MPESTAQPTNQPRESLRQQVRSAVIWRSGTQIVGQIIAWASTFLVIRLLDPADYGLFAMTQVILVLLNMLNGYGLASGLIQQPHVERRAMRQLFGMLLLLNLTLGAAQFLMAPLAAAYYRQPEVAQLLRVQALLYLATPFIAFPYALLARAMDFRKQAQVNLVSATAGALAALAGAYSGLGVWTLVLAPIVLFATRAIGMTWAADSLMWPSFDFRGAGAMARFGGLMAAGQLFWFVQSQADVFIAGRLFDPHTLGIYTTSLFLTQILVQKFVPALNEVAFSAYARMQDDAAGAATAFAKSVRLIMVAAMPFYLGLATTAEPLVLVALGEKWREAAPIVHLLALAMPFMTLQILFAPATDARGRPGIGAQTSAIGALLLPAAFLVGVHWGVIGMAMAWIAAWPVFLGVTAWRSLPVIGLSWRGWLSAIAPPVTAAVAMALLVTLLDHSLPVMGALPHLLLVTAAGAAIYGAWLWLFARSTVREAIAMIRR</sequence>
<feature type="transmembrane region" description="Helical" evidence="7">
    <location>
        <begin position="130"/>
        <end position="148"/>
    </location>
</feature>
<feature type="transmembrane region" description="Helical" evidence="7">
    <location>
        <begin position="216"/>
        <end position="234"/>
    </location>
</feature>
<feature type="transmembrane region" description="Helical" evidence="7">
    <location>
        <begin position="24"/>
        <end position="48"/>
    </location>
</feature>
<proteinExistence type="inferred from homology"/>
<comment type="caution">
    <text evidence="8">The sequence shown here is derived from an EMBL/GenBank/DDBJ whole genome shotgun (WGS) entry which is preliminary data.</text>
</comment>
<evidence type="ECO:0000256" key="7">
    <source>
        <dbReference type="SAM" id="Phobius"/>
    </source>
</evidence>
<comment type="similarity">
    <text evidence="2">Belongs to the polysaccharide synthase family.</text>
</comment>
<feature type="transmembrane region" description="Helical" evidence="7">
    <location>
        <begin position="334"/>
        <end position="354"/>
    </location>
</feature>
<evidence type="ECO:0000256" key="6">
    <source>
        <dbReference type="ARBA" id="ARBA00023136"/>
    </source>
</evidence>
<keyword evidence="9" id="KW-1185">Reference proteome</keyword>
<reference evidence="8 9" key="1">
    <citation type="submission" date="2016-08" db="EMBL/GenBank/DDBJ databases">
        <title>Draft genome of the agarase producing Sphingomonas sp. MCT13.</title>
        <authorList>
            <person name="D'Andrea M.M."/>
            <person name="Rossolini G.M."/>
            <person name="Thaller M.C."/>
        </authorList>
    </citation>
    <scope>NUCLEOTIDE SEQUENCE [LARGE SCALE GENOMIC DNA]</scope>
    <source>
        <strain evidence="8 9">MCT13</strain>
    </source>
</reference>
<keyword evidence="3" id="KW-1003">Cell membrane</keyword>
<keyword evidence="5 7" id="KW-1133">Transmembrane helix</keyword>
<dbReference type="GO" id="GO:0005886">
    <property type="term" value="C:plasma membrane"/>
    <property type="evidence" value="ECO:0007669"/>
    <property type="project" value="UniProtKB-SubCell"/>
</dbReference>
<dbReference type="Proteomes" id="UP000094487">
    <property type="component" value="Unassembled WGS sequence"/>
</dbReference>
<dbReference type="Pfam" id="PF13440">
    <property type="entry name" value="Polysacc_synt_3"/>
    <property type="match status" value="1"/>
</dbReference>
<dbReference type="RefSeq" id="WP_069322269.1">
    <property type="nucleotide sequence ID" value="NZ_MDDS01000086.1"/>
</dbReference>
<dbReference type="InterPro" id="IPR050833">
    <property type="entry name" value="Poly_Biosynth_Transport"/>
</dbReference>
<evidence type="ECO:0000313" key="9">
    <source>
        <dbReference type="Proteomes" id="UP000094487"/>
    </source>
</evidence>